<comment type="caution">
    <text evidence="1">The sequence shown here is derived from an EMBL/GenBank/DDBJ whole genome shotgun (WGS) entry which is preliminary data.</text>
</comment>
<dbReference type="EMBL" id="ABGD02000025">
    <property type="protein sequence ID" value="EDS09959.1"/>
    <property type="molecule type" value="Genomic_DNA"/>
</dbReference>
<proteinExistence type="predicted"/>
<accession>B0PF26</accession>
<name>B0PF26_9FIRM</name>
<evidence type="ECO:0000313" key="1">
    <source>
        <dbReference type="EMBL" id="EDS09959.1"/>
    </source>
</evidence>
<dbReference type="AlphaFoldDB" id="B0PF26"/>
<organism evidence="1 2">
    <name type="scientific">Anaerotruncus colihominis DSM 17241</name>
    <dbReference type="NCBI Taxonomy" id="445972"/>
    <lineage>
        <taxon>Bacteria</taxon>
        <taxon>Bacillati</taxon>
        <taxon>Bacillota</taxon>
        <taxon>Clostridia</taxon>
        <taxon>Eubacteriales</taxon>
        <taxon>Oscillospiraceae</taxon>
        <taxon>Anaerotruncus</taxon>
    </lineage>
</organism>
<dbReference type="HOGENOM" id="CLU_3113904_0_0_9"/>
<keyword evidence="2" id="KW-1185">Reference proteome</keyword>
<dbReference type="Proteomes" id="UP000003803">
    <property type="component" value="Unassembled WGS sequence"/>
</dbReference>
<sequence>MRRANSKAVCSALYVTPQPQDSIFLDICTAVGYNKNIKGAATSGWPRKNF</sequence>
<reference evidence="1" key="2">
    <citation type="submission" date="2013-09" db="EMBL/GenBank/DDBJ databases">
        <title>Draft genome sequence of Anaerotruncus colihominis(DSM 17241).</title>
        <authorList>
            <person name="Sudarsanam P."/>
            <person name="Ley R."/>
            <person name="Guruge J."/>
            <person name="Turnbaugh P.J."/>
            <person name="Mahowald M."/>
            <person name="Liep D."/>
            <person name="Gordon J."/>
        </authorList>
    </citation>
    <scope>NUCLEOTIDE SEQUENCE</scope>
    <source>
        <strain evidence="1">DSM 17241</strain>
    </source>
</reference>
<protein>
    <submittedName>
        <fullName evidence="1">Uncharacterized protein</fullName>
    </submittedName>
</protein>
<gene>
    <name evidence="1" type="ORF">ANACOL_03405</name>
</gene>
<reference evidence="1" key="1">
    <citation type="submission" date="2007-11" db="EMBL/GenBank/DDBJ databases">
        <authorList>
            <person name="Fulton L."/>
            <person name="Clifton S."/>
            <person name="Fulton B."/>
            <person name="Xu J."/>
            <person name="Minx P."/>
            <person name="Pepin K.H."/>
            <person name="Johnson M."/>
            <person name="Thiruvilangam P."/>
            <person name="Bhonagiri V."/>
            <person name="Nash W.E."/>
            <person name="Mardis E.R."/>
            <person name="Wilson R.K."/>
        </authorList>
    </citation>
    <scope>NUCLEOTIDE SEQUENCE [LARGE SCALE GENOMIC DNA]</scope>
    <source>
        <strain evidence="1">DSM 17241</strain>
    </source>
</reference>
<evidence type="ECO:0000313" key="2">
    <source>
        <dbReference type="Proteomes" id="UP000003803"/>
    </source>
</evidence>